<reference evidence="1" key="1">
    <citation type="submission" date="2021-02" db="EMBL/GenBank/DDBJ databases">
        <authorList>
            <consortium name="DOE Joint Genome Institute"/>
            <person name="Ahrendt S."/>
            <person name="Looney B.P."/>
            <person name="Miyauchi S."/>
            <person name="Morin E."/>
            <person name="Drula E."/>
            <person name="Courty P.E."/>
            <person name="Chicoki N."/>
            <person name="Fauchery L."/>
            <person name="Kohler A."/>
            <person name="Kuo A."/>
            <person name="Labutti K."/>
            <person name="Pangilinan J."/>
            <person name="Lipzen A."/>
            <person name="Riley R."/>
            <person name="Andreopoulos W."/>
            <person name="He G."/>
            <person name="Johnson J."/>
            <person name="Barry K.W."/>
            <person name="Grigoriev I.V."/>
            <person name="Nagy L."/>
            <person name="Hibbett D."/>
            <person name="Henrissat B."/>
            <person name="Matheny P.B."/>
            <person name="Labbe J."/>
            <person name="Martin F."/>
        </authorList>
    </citation>
    <scope>NUCLEOTIDE SEQUENCE</scope>
    <source>
        <strain evidence="1">EC-137</strain>
    </source>
</reference>
<proteinExistence type="predicted"/>
<reference evidence="1" key="2">
    <citation type="journal article" date="2022" name="New Phytol.">
        <title>Evolutionary transition to the ectomycorrhizal habit in the genomes of a hyperdiverse lineage of mushroom-forming fungi.</title>
        <authorList>
            <person name="Looney B."/>
            <person name="Miyauchi S."/>
            <person name="Morin E."/>
            <person name="Drula E."/>
            <person name="Courty P.E."/>
            <person name="Kohler A."/>
            <person name="Kuo A."/>
            <person name="LaButti K."/>
            <person name="Pangilinan J."/>
            <person name="Lipzen A."/>
            <person name="Riley R."/>
            <person name="Andreopoulos W."/>
            <person name="He G."/>
            <person name="Johnson J."/>
            <person name="Nolan M."/>
            <person name="Tritt A."/>
            <person name="Barry K.W."/>
            <person name="Grigoriev I.V."/>
            <person name="Nagy L.G."/>
            <person name="Hibbett D."/>
            <person name="Henrissat B."/>
            <person name="Matheny P.B."/>
            <person name="Labbe J."/>
            <person name="Martin F.M."/>
        </authorList>
    </citation>
    <scope>NUCLEOTIDE SEQUENCE</scope>
    <source>
        <strain evidence="1">EC-137</strain>
    </source>
</reference>
<organism evidence="1 2">
    <name type="scientific">Vararia minispora EC-137</name>
    <dbReference type="NCBI Taxonomy" id="1314806"/>
    <lineage>
        <taxon>Eukaryota</taxon>
        <taxon>Fungi</taxon>
        <taxon>Dikarya</taxon>
        <taxon>Basidiomycota</taxon>
        <taxon>Agaricomycotina</taxon>
        <taxon>Agaricomycetes</taxon>
        <taxon>Russulales</taxon>
        <taxon>Lachnocladiaceae</taxon>
        <taxon>Vararia</taxon>
    </lineage>
</organism>
<evidence type="ECO:0000313" key="2">
    <source>
        <dbReference type="Proteomes" id="UP000814128"/>
    </source>
</evidence>
<dbReference type="EMBL" id="MU273774">
    <property type="protein sequence ID" value="KAI0028237.1"/>
    <property type="molecule type" value="Genomic_DNA"/>
</dbReference>
<accession>A0ACB8Q9D7</accession>
<name>A0ACB8Q9D7_9AGAM</name>
<gene>
    <name evidence="1" type="ORF">K488DRAFT_89937</name>
</gene>
<dbReference type="Proteomes" id="UP000814128">
    <property type="component" value="Unassembled WGS sequence"/>
</dbReference>
<comment type="caution">
    <text evidence="1">The sequence shown here is derived from an EMBL/GenBank/DDBJ whole genome shotgun (WGS) entry which is preliminary data.</text>
</comment>
<keyword evidence="2" id="KW-1185">Reference proteome</keyword>
<sequence length="190" mass="20511">MVLSVHFDEDPVSDVVEYETSSSASDLPHISTPPTSATRAHVPTPKAVNLFINPSLEGTGLREAVQGSTPDETLAALSEVSATEPPIGTLKITANGFPLPIVIEARTQSGVLSALDVVVQLREYLQESVTSREYDDVPDRWAVDSAFFRRTENDAAEYNKGIRRIDLLLGRAIVGIQILSDAGNAKLLLQ</sequence>
<protein>
    <submittedName>
        <fullName evidence="1">Uncharacterized protein</fullName>
    </submittedName>
</protein>
<evidence type="ECO:0000313" key="1">
    <source>
        <dbReference type="EMBL" id="KAI0028237.1"/>
    </source>
</evidence>